<dbReference type="EMBL" id="JAEFBK010000008">
    <property type="protein sequence ID" value="KAG7578848.1"/>
    <property type="molecule type" value="Genomic_DNA"/>
</dbReference>
<evidence type="ECO:0000256" key="2">
    <source>
        <dbReference type="ARBA" id="ARBA00022771"/>
    </source>
</evidence>
<keyword evidence="2 4" id="KW-0863">Zinc-finger</keyword>
<dbReference type="InterPro" id="IPR007527">
    <property type="entry name" value="Znf_SWIM"/>
</dbReference>
<keyword evidence="1" id="KW-0479">Metal-binding</keyword>
<feature type="domain" description="SWIM-type" evidence="5">
    <location>
        <begin position="782"/>
        <end position="814"/>
    </location>
</feature>
<evidence type="ECO:0000313" key="6">
    <source>
        <dbReference type="EMBL" id="KAG7578848.1"/>
    </source>
</evidence>
<keyword evidence="3" id="KW-0862">Zinc</keyword>
<dbReference type="SMART" id="SM00575">
    <property type="entry name" value="ZnF_PMZ"/>
    <property type="match status" value="1"/>
</dbReference>
<dbReference type="Pfam" id="PF02721">
    <property type="entry name" value="DUF223"/>
    <property type="match status" value="1"/>
</dbReference>
<evidence type="ECO:0000256" key="4">
    <source>
        <dbReference type="PROSITE-ProRule" id="PRU00325"/>
    </source>
</evidence>
<dbReference type="InterPro" id="IPR004332">
    <property type="entry name" value="Transposase_MuDR"/>
</dbReference>
<accession>A0A8T2AXA2</accession>
<organism evidence="6 7">
    <name type="scientific">Arabidopsis thaliana x Arabidopsis arenosa</name>
    <dbReference type="NCBI Taxonomy" id="1240361"/>
    <lineage>
        <taxon>Eukaryota</taxon>
        <taxon>Viridiplantae</taxon>
        <taxon>Streptophyta</taxon>
        <taxon>Embryophyta</taxon>
        <taxon>Tracheophyta</taxon>
        <taxon>Spermatophyta</taxon>
        <taxon>Magnoliopsida</taxon>
        <taxon>eudicotyledons</taxon>
        <taxon>Gunneridae</taxon>
        <taxon>Pentapetalae</taxon>
        <taxon>rosids</taxon>
        <taxon>malvids</taxon>
        <taxon>Brassicales</taxon>
        <taxon>Brassicaceae</taxon>
        <taxon>Camelineae</taxon>
        <taxon>Arabidopsis</taxon>
    </lineage>
</organism>
<dbReference type="PROSITE" id="PS50966">
    <property type="entry name" value="ZF_SWIM"/>
    <property type="match status" value="1"/>
</dbReference>
<sequence length="1458" mass="166085">MAAEGSFDRYCMVICGEWGCSDLQEWEFDINKILLSRIVPITDGMKLCELEEVVLKEFEVKASTLGKPRFSYLPPNIMDYTTGKKTPPILVTSEVGLKFFIEMFLRNRGLNLFVNFGEITGKRITDGENQREEYVGGLCVKKSNKRVFSSSSEGIERSDDDIGWEAPTAGSKTPKILTSQDDEAVLAEVEVLEAMYKIGDEHVISSGCEGKSRSSGSSGDFEDILEDSEEEIELGESEVEVSPTGYDTEFWGHFLDDELAGSNAPEIMCSPREFSPQVEKGFEDDSTAMPVGGQMEIQARKLEDVDDEDFYIPPLFDDCEYERDEIPDLDIEDDEKGIFKGRVYASKQDCQISLAIHAIKEQFYFKQTITKRHSFVLTCADEKCQWRIMAHEMKTCGYYQIRKADLEHTCNIETRGQYMKKATSRVIASVYKAKYSKIAQGPVPMDLQQMVLEDLRVTATYSTCWRAREKAVEELFGTDDDSYKALEEYLYVLKLANPGTVTDIKTEAEENGCQRFLYMFLAFGASIEGFRHLRRVVVVDGTHLTGKYKGVLLTASGQDANFQVFPLAFAVVDSENDESWTWFFEKLERIIADSSTMTIISDRNQSIYVAKKKVFPRAYHGACIVHLARNVNAKFHNKGLANLVKNAGYAYTVKQFNEIYAQISMKNSECANYLERMKTGHWTRVYFQGERYNLMTSNIAETLNNALRKGRGSPIIELLKFIRAMLTRWFSARRTKSGKHTGVVTPEVDKVLTKNLAKVRGSKVGNVHTWSYEIVGLFNGKHQVSLDRKQCTCKEYNKLKIPCGHAMLAATSIGQSYGSLVGDFYKTAAWRATYKGVINPELNLKDVVIPNGIKIADIYPPRTRRPPGRPKQLRIKSIGEFPVEIKDCQGENQQGEQMEATIDRRFAAVYVETMKEKQWKTISTFTVRKISERIRPTTNPYGIRFMDNTIVTRAEPKQTILFKNLTPFDYIVEKSVPYNILVEIVGAIVEVGGLRNTSANMVDVNGYAITFKIMDRYKVLLTCEALGQTAIDFEENYRQYGRPNMIVALGWWRVVRPNWRSKNVKIVSSGKLHMPAGLLAKIVSYLGEDGIGELKNWIVTGREGLKAVLSPECLSTEIPMREFHIPQPLMEIIVSKVGEDGVDALKNLLLAGREGKDAVLSKKTLASVRIDMDNHFMWWSMPHSKYYTFFQKCLAANNPYAKFVEKNKGLAYESTIGYFQMRCRWKNGNVKTFKIGWDVLAKVAEVPMREFHIPQPLMEIIVSKVGEDGVDALKNLFLAGREGYFQMRCRWNVSHDKRMVDDMNVCVVQPPFQPGRVGRPRCPRCKRVGHRFNRRFPMREFHIPQPLMEIIVSKVGEDGVDALKNLFLAGREVLYFLPKCLAADNPYAKFVEKHKALCYESSIGYFQMRCRWNVSHDKRMVDDMNVCVVQPPFQPGRVGRPRCPRCKRVGHRFNRCVD</sequence>
<comment type="caution">
    <text evidence="6">The sequence shown here is derived from an EMBL/GenBank/DDBJ whole genome shotgun (WGS) entry which is preliminary data.</text>
</comment>
<dbReference type="CDD" id="cd04480">
    <property type="entry name" value="RPA1_DBD_A_like"/>
    <property type="match status" value="1"/>
</dbReference>
<dbReference type="Pfam" id="PF03108">
    <property type="entry name" value="DBD_Tnp_Mut"/>
    <property type="match status" value="1"/>
</dbReference>
<dbReference type="InterPro" id="IPR003871">
    <property type="entry name" value="RFA1B/D_OB_1st"/>
</dbReference>
<name>A0A8T2AXA2_9BRAS</name>
<dbReference type="Proteomes" id="UP000694240">
    <property type="component" value="Chromosome 8"/>
</dbReference>
<dbReference type="PANTHER" id="PTHR31973">
    <property type="entry name" value="POLYPROTEIN, PUTATIVE-RELATED"/>
    <property type="match status" value="1"/>
</dbReference>
<dbReference type="Pfam" id="PF10551">
    <property type="entry name" value="MULE"/>
    <property type="match status" value="1"/>
</dbReference>
<dbReference type="InterPro" id="IPR006564">
    <property type="entry name" value="Znf_PMZ"/>
</dbReference>
<dbReference type="PANTHER" id="PTHR31973:SF187">
    <property type="entry name" value="MUTATOR TRANSPOSASE MUDRA PROTEIN"/>
    <property type="match status" value="1"/>
</dbReference>
<evidence type="ECO:0000256" key="3">
    <source>
        <dbReference type="ARBA" id="ARBA00022833"/>
    </source>
</evidence>
<dbReference type="Pfam" id="PF04434">
    <property type="entry name" value="SWIM"/>
    <property type="match status" value="1"/>
</dbReference>
<gene>
    <name evidence="6" type="ORF">ISN45_Aa03g030120</name>
</gene>
<dbReference type="InterPro" id="IPR018289">
    <property type="entry name" value="MULE_transposase_dom"/>
</dbReference>
<proteinExistence type="predicted"/>
<evidence type="ECO:0000313" key="7">
    <source>
        <dbReference type="Proteomes" id="UP000694240"/>
    </source>
</evidence>
<evidence type="ECO:0000256" key="1">
    <source>
        <dbReference type="ARBA" id="ARBA00022723"/>
    </source>
</evidence>
<protein>
    <submittedName>
        <fullName evidence="6">Zinc finger SWIM-type</fullName>
    </submittedName>
</protein>
<keyword evidence="7" id="KW-1185">Reference proteome</keyword>
<reference evidence="6 7" key="1">
    <citation type="submission" date="2020-12" db="EMBL/GenBank/DDBJ databases">
        <title>Concerted genomic and epigenomic changes stabilize Arabidopsis allopolyploids.</title>
        <authorList>
            <person name="Chen Z."/>
        </authorList>
    </citation>
    <scope>NUCLEOTIDE SEQUENCE [LARGE SCALE GENOMIC DNA]</scope>
    <source>
        <strain evidence="6">Allo738</strain>
        <tissue evidence="6">Leaf</tissue>
    </source>
</reference>
<dbReference type="CDD" id="cd04481">
    <property type="entry name" value="RPA1_DBD_B_like"/>
    <property type="match status" value="1"/>
</dbReference>
<dbReference type="GO" id="GO:0008270">
    <property type="term" value="F:zinc ion binding"/>
    <property type="evidence" value="ECO:0007669"/>
    <property type="project" value="UniProtKB-KW"/>
</dbReference>
<evidence type="ECO:0000259" key="5">
    <source>
        <dbReference type="PROSITE" id="PS50966"/>
    </source>
</evidence>